<organism evidence="2 3">
    <name type="scientific">Mycobacterium phage Serendipitous</name>
    <dbReference type="NCBI Taxonomy" id="2301619"/>
    <lineage>
        <taxon>Viruses</taxon>
        <taxon>Duplodnaviria</taxon>
        <taxon>Heunggongvirae</taxon>
        <taxon>Uroviricota</taxon>
        <taxon>Caudoviricetes</taxon>
        <taxon>Bclasvirinae</taxon>
        <taxon>Acadianvirus</taxon>
        <taxon>Acadianvirus serendipitous</taxon>
    </lineage>
</organism>
<keyword evidence="1" id="KW-0472">Membrane</keyword>
<keyword evidence="3" id="KW-1185">Reference proteome</keyword>
<dbReference type="EMBL" id="MH727561">
    <property type="protein sequence ID" value="AYB70588.1"/>
    <property type="molecule type" value="Genomic_DNA"/>
</dbReference>
<proteinExistence type="predicted"/>
<keyword evidence="1" id="KW-0812">Transmembrane</keyword>
<dbReference type="KEGG" id="vg:60321509"/>
<keyword evidence="1" id="KW-1133">Transmembrane helix</keyword>
<reference evidence="3" key="1">
    <citation type="submission" date="2018-08" db="EMBL/GenBank/DDBJ databases">
        <authorList>
            <person name="Farris L."/>
            <person name="Burns B."/>
            <person name="Flowers J."/>
            <person name="Harvey A."/>
            <person name="Kent S."/>
            <person name="Kernodle S.A."/>
            <person name="McGinnis R."/>
            <person name="Sargent R."/>
            <person name="Stanley M."/>
            <person name="Wright P."/>
            <person name="Wallen J.R."/>
            <person name="Eckardt M.A."/>
            <person name="Gainey M.D."/>
            <person name="Garlena R.A."/>
            <person name="Russell D.A."/>
            <person name="Pope W.H."/>
            <person name="Jacobs-Sera D."/>
            <person name="Hatfull G.F."/>
        </authorList>
    </citation>
    <scope>NUCLEOTIDE SEQUENCE [LARGE SCALE GENOMIC DNA]</scope>
</reference>
<dbReference type="PROSITE" id="PS51257">
    <property type="entry name" value="PROKAR_LIPOPROTEIN"/>
    <property type="match status" value="1"/>
</dbReference>
<gene>
    <name evidence="2" type="primary">47</name>
    <name evidence="2" type="ORF">SEA_SERENDIPITOUS_47</name>
</gene>
<dbReference type="GeneID" id="60321509"/>
<evidence type="ECO:0000313" key="2">
    <source>
        <dbReference type="EMBL" id="AYB70588.1"/>
    </source>
</evidence>
<evidence type="ECO:0008006" key="4">
    <source>
        <dbReference type="Google" id="ProtNLM"/>
    </source>
</evidence>
<dbReference type="RefSeq" id="YP_009950099.1">
    <property type="nucleotide sequence ID" value="NC_051587.1"/>
</dbReference>
<evidence type="ECO:0000256" key="1">
    <source>
        <dbReference type="SAM" id="Phobius"/>
    </source>
</evidence>
<feature type="transmembrane region" description="Helical" evidence="1">
    <location>
        <begin position="12"/>
        <end position="33"/>
    </location>
</feature>
<protein>
    <recommendedName>
        <fullName evidence="4">Lipoprotein</fullName>
    </recommendedName>
</protein>
<accession>A0A385UGE0</accession>
<name>A0A385UGE0_9CAUD</name>
<sequence>MRRLIAVSTLGWLLVIILGTACGLGWGGLWWALRSDPYRPTENRRQ</sequence>
<evidence type="ECO:0000313" key="3">
    <source>
        <dbReference type="Proteomes" id="UP000275667"/>
    </source>
</evidence>
<dbReference type="Proteomes" id="UP000275667">
    <property type="component" value="Segment"/>
</dbReference>